<evidence type="ECO:0000256" key="6">
    <source>
        <dbReference type="ARBA" id="ARBA00022723"/>
    </source>
</evidence>
<dbReference type="Pfam" id="PF00483">
    <property type="entry name" value="NTP_transferase"/>
    <property type="match status" value="1"/>
</dbReference>
<evidence type="ECO:0000256" key="4">
    <source>
        <dbReference type="ARBA" id="ARBA00022679"/>
    </source>
</evidence>
<dbReference type="InterPro" id="IPR029044">
    <property type="entry name" value="Nucleotide-diphossugar_trans"/>
</dbReference>
<keyword evidence="4 9" id="KW-0808">Transferase</keyword>
<keyword evidence="5 9" id="KW-0548">Nucleotidyltransferase</keyword>
<gene>
    <name evidence="11" type="ORF">B9G79_09735</name>
</gene>
<dbReference type="Proteomes" id="UP000197003">
    <property type="component" value="Chromosome"/>
</dbReference>
<protein>
    <recommendedName>
        <fullName evidence="3 9">Glucose-1-phosphate thymidylyltransferase</fullName>
        <ecNumber evidence="3 9">2.7.7.24</ecNumber>
    </recommendedName>
</protein>
<comment type="catalytic activity">
    <reaction evidence="8 9">
        <text>dTTP + alpha-D-glucose 1-phosphate + H(+) = dTDP-alpha-D-glucose + diphosphate</text>
        <dbReference type="Rhea" id="RHEA:15225"/>
        <dbReference type="ChEBI" id="CHEBI:15378"/>
        <dbReference type="ChEBI" id="CHEBI:33019"/>
        <dbReference type="ChEBI" id="CHEBI:37568"/>
        <dbReference type="ChEBI" id="CHEBI:57477"/>
        <dbReference type="ChEBI" id="CHEBI:58601"/>
        <dbReference type="EC" id="2.7.7.24"/>
    </reaction>
</comment>
<proteinExistence type="inferred from homology"/>
<evidence type="ECO:0000259" key="10">
    <source>
        <dbReference type="Pfam" id="PF00483"/>
    </source>
</evidence>
<dbReference type="NCBIfam" id="TIGR01207">
    <property type="entry name" value="rmlA"/>
    <property type="match status" value="1"/>
</dbReference>
<dbReference type="OrthoDB" id="9803871at2"/>
<evidence type="ECO:0000256" key="8">
    <source>
        <dbReference type="ARBA" id="ARBA00049336"/>
    </source>
</evidence>
<name>A0A1Z3N8S6_BDEBC</name>
<feature type="domain" description="Nucleotidyl transferase" evidence="10">
    <location>
        <begin position="2"/>
        <end position="242"/>
    </location>
</feature>
<evidence type="ECO:0000256" key="5">
    <source>
        <dbReference type="ARBA" id="ARBA00022695"/>
    </source>
</evidence>
<dbReference type="EC" id="2.7.7.24" evidence="3 9"/>
<sequence length="295" mass="32931">MKGIILAGGAGSRLYPMTRVMTKQLQSIYDKPMIYYPLSILMLGGIKDILIITSPDDQPLFKKLLGDGSQFGIKLSYVVQEKPNGLPEAFVLGEDFIGNDDVCLMLGDNLFYGDLTFFRDAIKAQKEKAGGLNGRVFAYYVADPSAYGVVEFDKTTKKVKSIEEKPKVPKSQYAIPGLYLFDKTVAKRAKALKPSPRGETEIVDLILSYHNEDTLGVEMMYRGLAWLDTGTPRSLLDAASFIGAIEERQGMKVACLEEVAYRMKFITLDQLQKITADLPKCSYRSYLEKIISEEI</sequence>
<dbReference type="PANTHER" id="PTHR43532">
    <property type="entry name" value="GLUCOSE-1-PHOSPHATE THYMIDYLYLTRANSFERASE"/>
    <property type="match status" value="1"/>
</dbReference>
<keyword evidence="7 9" id="KW-0460">Magnesium</keyword>
<evidence type="ECO:0000256" key="3">
    <source>
        <dbReference type="ARBA" id="ARBA00012461"/>
    </source>
</evidence>
<dbReference type="RefSeq" id="WP_088565341.1">
    <property type="nucleotide sequence ID" value="NZ_CP020946.1"/>
</dbReference>
<dbReference type="Gene3D" id="3.90.550.10">
    <property type="entry name" value="Spore Coat Polysaccharide Biosynthesis Protein SpsA, Chain A"/>
    <property type="match status" value="1"/>
</dbReference>
<evidence type="ECO:0000313" key="12">
    <source>
        <dbReference type="Proteomes" id="UP000197003"/>
    </source>
</evidence>
<comment type="cofactor">
    <cofactor evidence="1">
        <name>Mg(2+)</name>
        <dbReference type="ChEBI" id="CHEBI:18420"/>
    </cofactor>
</comment>
<keyword evidence="6 9" id="KW-0479">Metal-binding</keyword>
<evidence type="ECO:0000256" key="2">
    <source>
        <dbReference type="ARBA" id="ARBA00010480"/>
    </source>
</evidence>
<dbReference type="InterPro" id="IPR005835">
    <property type="entry name" value="NTP_transferase_dom"/>
</dbReference>
<reference evidence="11 12" key="1">
    <citation type="submission" date="2017-04" db="EMBL/GenBank/DDBJ databases">
        <title>Whole genome sequence of Bdellovibrio bacteriovorus strain SSB218315.</title>
        <authorList>
            <person name="Oyedara O."/>
            <person name="Rodriguez-Perez M.A."/>
        </authorList>
    </citation>
    <scope>NUCLEOTIDE SEQUENCE [LARGE SCALE GENOMIC DNA]</scope>
    <source>
        <strain evidence="11 12">SSB218315</strain>
    </source>
</reference>
<dbReference type="AlphaFoldDB" id="A0A1Z3N8S6"/>
<dbReference type="PANTHER" id="PTHR43532:SF1">
    <property type="entry name" value="GLUCOSE-1-PHOSPHATE THYMIDYLYLTRANSFERASE 1"/>
    <property type="match status" value="1"/>
</dbReference>
<evidence type="ECO:0000256" key="1">
    <source>
        <dbReference type="ARBA" id="ARBA00001946"/>
    </source>
</evidence>
<accession>A0A1Z3N8S6</accession>
<evidence type="ECO:0000256" key="7">
    <source>
        <dbReference type="ARBA" id="ARBA00022842"/>
    </source>
</evidence>
<organism evidence="11 12">
    <name type="scientific">Bdellovibrio bacteriovorus</name>
    <dbReference type="NCBI Taxonomy" id="959"/>
    <lineage>
        <taxon>Bacteria</taxon>
        <taxon>Pseudomonadati</taxon>
        <taxon>Bdellovibrionota</taxon>
        <taxon>Bdellovibrionia</taxon>
        <taxon>Bdellovibrionales</taxon>
        <taxon>Pseudobdellovibrionaceae</taxon>
        <taxon>Bdellovibrio</taxon>
    </lineage>
</organism>
<dbReference type="InterPro" id="IPR005907">
    <property type="entry name" value="G1P_thy_trans_s"/>
</dbReference>
<dbReference type="EMBL" id="CP020946">
    <property type="protein sequence ID" value="ASD63831.1"/>
    <property type="molecule type" value="Genomic_DNA"/>
</dbReference>
<evidence type="ECO:0000256" key="9">
    <source>
        <dbReference type="RuleBase" id="RU003706"/>
    </source>
</evidence>
<comment type="similarity">
    <text evidence="2 9">Belongs to the glucose-1-phosphate thymidylyltransferase family.</text>
</comment>
<dbReference type="GO" id="GO:0008879">
    <property type="term" value="F:glucose-1-phosphate thymidylyltransferase activity"/>
    <property type="evidence" value="ECO:0007669"/>
    <property type="project" value="UniProtKB-EC"/>
</dbReference>
<dbReference type="FunFam" id="3.90.550.10:FF:000023">
    <property type="entry name" value="Glucose-1-phosphate thymidylyltransferase"/>
    <property type="match status" value="1"/>
</dbReference>
<evidence type="ECO:0000313" key="11">
    <source>
        <dbReference type="EMBL" id="ASD63831.1"/>
    </source>
</evidence>
<comment type="function">
    <text evidence="9">Catalyzes the formation of dTDP-glucose, from dTTP and glucose 1-phosphate, as well as its pyrophosphorolysis.</text>
</comment>
<dbReference type="SUPFAM" id="SSF53448">
    <property type="entry name" value="Nucleotide-diphospho-sugar transferases"/>
    <property type="match status" value="1"/>
</dbReference>
<dbReference type="GO" id="GO:0046872">
    <property type="term" value="F:metal ion binding"/>
    <property type="evidence" value="ECO:0007669"/>
    <property type="project" value="UniProtKB-KW"/>
</dbReference>